<protein>
    <submittedName>
        <fullName evidence="1">Uncharacterized protein</fullName>
    </submittedName>
</protein>
<dbReference type="AlphaFoldDB" id="A0A9P4LGQ4"/>
<evidence type="ECO:0000313" key="2">
    <source>
        <dbReference type="Proteomes" id="UP000799777"/>
    </source>
</evidence>
<name>A0A9P4LGQ4_9PLEO</name>
<gene>
    <name evidence="1" type="ORF">EK21DRAFT_94082</name>
</gene>
<dbReference type="Proteomes" id="UP000799777">
    <property type="component" value="Unassembled WGS sequence"/>
</dbReference>
<dbReference type="OrthoDB" id="3778887at2759"/>
<comment type="caution">
    <text evidence="1">The sequence shown here is derived from an EMBL/GenBank/DDBJ whole genome shotgun (WGS) entry which is preliminary data.</text>
</comment>
<sequence length="196" mass="22779">MRNYPGINRGDRVKAVTGFPPVTPARHQSAVLRLDMCDISVEAVLDLLTEVLKPTGARVDWVIVHACPQFRLHYDQIELVQPWHSIFCITTKDGEEVVADFSVKKFGFDEGYWFMNKHEYLVECTTDGKYRPTSEDVIARLVENHKKIEFVYAMIRKMRHVCQELDWDALEDVPNGERNAWVHARALASLKHDRRR</sequence>
<proteinExistence type="predicted"/>
<keyword evidence="2" id="KW-1185">Reference proteome</keyword>
<reference evidence="1" key="1">
    <citation type="journal article" date="2020" name="Stud. Mycol.">
        <title>101 Dothideomycetes genomes: a test case for predicting lifestyles and emergence of pathogens.</title>
        <authorList>
            <person name="Haridas S."/>
            <person name="Albert R."/>
            <person name="Binder M."/>
            <person name="Bloem J."/>
            <person name="Labutti K."/>
            <person name="Salamov A."/>
            <person name="Andreopoulos B."/>
            <person name="Baker S."/>
            <person name="Barry K."/>
            <person name="Bills G."/>
            <person name="Bluhm B."/>
            <person name="Cannon C."/>
            <person name="Castanera R."/>
            <person name="Culley D."/>
            <person name="Daum C."/>
            <person name="Ezra D."/>
            <person name="Gonzalez J."/>
            <person name="Henrissat B."/>
            <person name="Kuo A."/>
            <person name="Liang C."/>
            <person name="Lipzen A."/>
            <person name="Lutzoni F."/>
            <person name="Magnuson J."/>
            <person name="Mondo S."/>
            <person name="Nolan M."/>
            <person name="Ohm R."/>
            <person name="Pangilinan J."/>
            <person name="Park H.-J."/>
            <person name="Ramirez L."/>
            <person name="Alfaro M."/>
            <person name="Sun H."/>
            <person name="Tritt A."/>
            <person name="Yoshinaga Y."/>
            <person name="Zwiers L.-H."/>
            <person name="Turgeon B."/>
            <person name="Goodwin S."/>
            <person name="Spatafora J."/>
            <person name="Crous P."/>
            <person name="Grigoriev I."/>
        </authorList>
    </citation>
    <scope>NUCLEOTIDE SEQUENCE</scope>
    <source>
        <strain evidence="1">CBS 110217</strain>
    </source>
</reference>
<accession>A0A9P4LGQ4</accession>
<organism evidence="1 2">
    <name type="scientific">Setomelanomma holmii</name>
    <dbReference type="NCBI Taxonomy" id="210430"/>
    <lineage>
        <taxon>Eukaryota</taxon>
        <taxon>Fungi</taxon>
        <taxon>Dikarya</taxon>
        <taxon>Ascomycota</taxon>
        <taxon>Pezizomycotina</taxon>
        <taxon>Dothideomycetes</taxon>
        <taxon>Pleosporomycetidae</taxon>
        <taxon>Pleosporales</taxon>
        <taxon>Pleosporineae</taxon>
        <taxon>Phaeosphaeriaceae</taxon>
        <taxon>Setomelanomma</taxon>
    </lineage>
</organism>
<dbReference type="EMBL" id="ML978295">
    <property type="protein sequence ID" value="KAF2024450.1"/>
    <property type="molecule type" value="Genomic_DNA"/>
</dbReference>
<evidence type="ECO:0000313" key="1">
    <source>
        <dbReference type="EMBL" id="KAF2024450.1"/>
    </source>
</evidence>